<dbReference type="GeneID" id="19154583"/>
<evidence type="ECO:0000313" key="3">
    <source>
        <dbReference type="Proteomes" id="UP000053841"/>
    </source>
</evidence>
<dbReference type="EMBL" id="KI964631">
    <property type="protein sequence ID" value="EUC32539.1"/>
    <property type="molecule type" value="Genomic_DNA"/>
</dbReference>
<organism evidence="2 3">
    <name type="scientific">Cochliobolus carbonum (strain 26-R-13)</name>
    <name type="common">Maize leaf spot fungus</name>
    <name type="synonym">Bipolaris zeicola</name>
    <dbReference type="NCBI Taxonomy" id="930089"/>
    <lineage>
        <taxon>Eukaryota</taxon>
        <taxon>Fungi</taxon>
        <taxon>Dikarya</taxon>
        <taxon>Ascomycota</taxon>
        <taxon>Pezizomycotina</taxon>
        <taxon>Dothideomycetes</taxon>
        <taxon>Pleosporomycetidae</taxon>
        <taxon>Pleosporales</taxon>
        <taxon>Pleosporineae</taxon>
        <taxon>Pleosporaceae</taxon>
        <taxon>Bipolaris</taxon>
    </lineage>
</organism>
<accession>W6YAN7</accession>
<dbReference type="KEGG" id="bze:COCCADRAFT_98465"/>
<proteinExistence type="predicted"/>
<evidence type="ECO:0000256" key="1">
    <source>
        <dbReference type="SAM" id="SignalP"/>
    </source>
</evidence>
<protein>
    <recommendedName>
        <fullName evidence="4">REJ domain-containing protein</fullName>
    </recommendedName>
</protein>
<feature type="signal peptide" evidence="1">
    <location>
        <begin position="1"/>
        <end position="22"/>
    </location>
</feature>
<dbReference type="HOGENOM" id="CLU_3142813_0_0_1"/>
<evidence type="ECO:0008006" key="4">
    <source>
        <dbReference type="Google" id="ProtNLM"/>
    </source>
</evidence>
<feature type="chain" id="PRO_5004888650" description="REJ domain-containing protein" evidence="1">
    <location>
        <begin position="23"/>
        <end position="49"/>
    </location>
</feature>
<name>W6YAN7_COCC2</name>
<dbReference type="RefSeq" id="XP_007713195.1">
    <property type="nucleotide sequence ID" value="XM_007715005.1"/>
</dbReference>
<gene>
    <name evidence="2" type="ORF">COCCADRAFT_98465</name>
</gene>
<sequence>MINHPNAFFPFSLFLSSLPVSSLHFPLSLSLSLPLAQSQQLIHRREPPL</sequence>
<keyword evidence="1" id="KW-0732">Signal</keyword>
<dbReference type="AlphaFoldDB" id="W6YAN7"/>
<reference evidence="2 3" key="1">
    <citation type="journal article" date="2013" name="PLoS Genet.">
        <title>Comparative genome structure, secondary metabolite, and effector coding capacity across Cochliobolus pathogens.</title>
        <authorList>
            <person name="Condon B.J."/>
            <person name="Leng Y."/>
            <person name="Wu D."/>
            <person name="Bushley K.E."/>
            <person name="Ohm R.A."/>
            <person name="Otillar R."/>
            <person name="Martin J."/>
            <person name="Schackwitz W."/>
            <person name="Grimwood J."/>
            <person name="MohdZainudin N."/>
            <person name="Xue C."/>
            <person name="Wang R."/>
            <person name="Manning V.A."/>
            <person name="Dhillon B."/>
            <person name="Tu Z.J."/>
            <person name="Steffenson B.J."/>
            <person name="Salamov A."/>
            <person name="Sun H."/>
            <person name="Lowry S."/>
            <person name="LaButti K."/>
            <person name="Han J."/>
            <person name="Copeland A."/>
            <person name="Lindquist E."/>
            <person name="Barry K."/>
            <person name="Schmutz J."/>
            <person name="Baker S.E."/>
            <person name="Ciuffetti L.M."/>
            <person name="Grigoriev I.V."/>
            <person name="Zhong S."/>
            <person name="Turgeon B.G."/>
        </authorList>
    </citation>
    <scope>NUCLEOTIDE SEQUENCE [LARGE SCALE GENOMIC DNA]</scope>
    <source>
        <strain evidence="2 3">26-R-13</strain>
    </source>
</reference>
<keyword evidence="3" id="KW-1185">Reference proteome</keyword>
<evidence type="ECO:0000313" key="2">
    <source>
        <dbReference type="EMBL" id="EUC32539.1"/>
    </source>
</evidence>
<dbReference type="Proteomes" id="UP000053841">
    <property type="component" value="Unassembled WGS sequence"/>
</dbReference>